<gene>
    <name evidence="1" type="ORF">PQO03_15470</name>
</gene>
<accession>A0ABY7W2P0</accession>
<evidence type="ECO:0000313" key="2">
    <source>
        <dbReference type="Proteomes" id="UP001214250"/>
    </source>
</evidence>
<organism evidence="1 2">
    <name type="scientific">Lentisphaera profundi</name>
    <dbReference type="NCBI Taxonomy" id="1658616"/>
    <lineage>
        <taxon>Bacteria</taxon>
        <taxon>Pseudomonadati</taxon>
        <taxon>Lentisphaerota</taxon>
        <taxon>Lentisphaeria</taxon>
        <taxon>Lentisphaerales</taxon>
        <taxon>Lentisphaeraceae</taxon>
        <taxon>Lentisphaera</taxon>
    </lineage>
</organism>
<sequence>MSEPTKARKPKKLDYLKATVLSIIVAAAVTYSNQHLIPKFNSQPPKIYVNEAIIGSWNELSGKQNMEFNTKGFCQVEKVKKPMLFIKTKDNSFTLFKMGRDKKGNKLGSIAHQLKVVDDKTFNMGEATYNKLVTQK</sequence>
<protein>
    <recommendedName>
        <fullName evidence="3">Lipocalin-like domain-containing protein</fullName>
    </recommendedName>
</protein>
<dbReference type="EMBL" id="CP117812">
    <property type="protein sequence ID" value="WDE99234.1"/>
    <property type="molecule type" value="Genomic_DNA"/>
</dbReference>
<proteinExistence type="predicted"/>
<keyword evidence="2" id="KW-1185">Reference proteome</keyword>
<evidence type="ECO:0000313" key="1">
    <source>
        <dbReference type="EMBL" id="WDE99234.1"/>
    </source>
</evidence>
<dbReference type="Proteomes" id="UP001214250">
    <property type="component" value="Chromosome 2"/>
</dbReference>
<evidence type="ECO:0008006" key="3">
    <source>
        <dbReference type="Google" id="ProtNLM"/>
    </source>
</evidence>
<reference evidence="1 2" key="1">
    <citation type="submission" date="2023-02" db="EMBL/GenBank/DDBJ databases">
        <title>Genome sequence of Lentisphaera profundi SAORIC-696.</title>
        <authorList>
            <person name="Kim e."/>
            <person name="Cho J.-C."/>
            <person name="Choi A."/>
            <person name="Kang I."/>
        </authorList>
    </citation>
    <scope>NUCLEOTIDE SEQUENCE [LARGE SCALE GENOMIC DNA]</scope>
    <source>
        <strain evidence="1 2">SAORIC-696</strain>
    </source>
</reference>
<dbReference type="RefSeq" id="WP_274154094.1">
    <property type="nucleotide sequence ID" value="NZ_CP117812.1"/>
</dbReference>
<name>A0ABY7W2P0_9BACT</name>